<dbReference type="EMBL" id="QJKK01000005">
    <property type="protein sequence ID" value="RAL24216.1"/>
    <property type="molecule type" value="Genomic_DNA"/>
</dbReference>
<dbReference type="Pfam" id="PF06866">
    <property type="entry name" value="DUF1256"/>
    <property type="match status" value="1"/>
</dbReference>
<evidence type="ECO:0000313" key="1">
    <source>
        <dbReference type="EMBL" id="RAL24216.1"/>
    </source>
</evidence>
<keyword evidence="1" id="KW-0645">Protease</keyword>
<evidence type="ECO:0000313" key="2">
    <source>
        <dbReference type="Proteomes" id="UP000251213"/>
    </source>
</evidence>
<gene>
    <name evidence="1" type="primary">yyaC</name>
    <name evidence="1" type="ORF">DL897_11090</name>
</gene>
<dbReference type="SUPFAM" id="SSF53163">
    <property type="entry name" value="HybD-like"/>
    <property type="match status" value="1"/>
</dbReference>
<comment type="caution">
    <text evidence="1">The sequence shown here is derived from an EMBL/GenBank/DDBJ whole genome shotgun (WGS) entry which is preliminary data.</text>
</comment>
<dbReference type="InterPro" id="IPR009665">
    <property type="entry name" value="YyaC"/>
</dbReference>
<reference evidence="1 2" key="1">
    <citation type="submission" date="2018-06" db="EMBL/GenBank/DDBJ databases">
        <title>Thermoflavimicrobium daqus sp. nov., a thermophilic microbe isolated from Moutai-flavour Daqu.</title>
        <authorList>
            <person name="Wang X."/>
            <person name="Zhou H."/>
        </authorList>
    </citation>
    <scope>NUCLEOTIDE SEQUENCE [LARGE SCALE GENOMIC DNA]</scope>
    <source>
        <strain evidence="1 2">FBKL4.011</strain>
    </source>
</reference>
<dbReference type="OrthoDB" id="9815953at2"/>
<protein>
    <submittedName>
        <fullName evidence="1">Spore protease YyaC</fullName>
    </submittedName>
</protein>
<dbReference type="GO" id="GO:0008233">
    <property type="term" value="F:peptidase activity"/>
    <property type="evidence" value="ECO:0007669"/>
    <property type="project" value="UniProtKB-KW"/>
</dbReference>
<name>A0A364K4E1_9BACL</name>
<proteinExistence type="predicted"/>
<dbReference type="NCBIfam" id="TIGR02841">
    <property type="entry name" value="spore_YyaC"/>
    <property type="match status" value="1"/>
</dbReference>
<organism evidence="1 2">
    <name type="scientific">Thermoflavimicrobium daqui</name>
    <dbReference type="NCBI Taxonomy" id="2137476"/>
    <lineage>
        <taxon>Bacteria</taxon>
        <taxon>Bacillati</taxon>
        <taxon>Bacillota</taxon>
        <taxon>Bacilli</taxon>
        <taxon>Bacillales</taxon>
        <taxon>Thermoactinomycetaceae</taxon>
        <taxon>Thermoflavimicrobium</taxon>
    </lineage>
</organism>
<dbReference type="AlphaFoldDB" id="A0A364K4E1"/>
<dbReference type="GO" id="GO:0006508">
    <property type="term" value="P:proteolysis"/>
    <property type="evidence" value="ECO:0007669"/>
    <property type="project" value="UniProtKB-KW"/>
</dbReference>
<keyword evidence="2" id="KW-1185">Reference proteome</keyword>
<reference evidence="1 2" key="2">
    <citation type="submission" date="2018-06" db="EMBL/GenBank/DDBJ databases">
        <authorList>
            <person name="Zhirakovskaya E."/>
        </authorList>
    </citation>
    <scope>NUCLEOTIDE SEQUENCE [LARGE SCALE GENOMIC DNA]</scope>
    <source>
        <strain evidence="1 2">FBKL4.011</strain>
    </source>
</reference>
<sequence length="197" mass="21715">MEKFQIEYHHPDVIHLLSNHLSQLLTQKGVPDSELVCLCIGTDRSTGDSLGPLVGTFLSEIIQNQLYIYGTLDNPIHAINLDRTITKIQQTHPSACILTIDATLGKQKNIGFINLGLGPLEPGKGLNKNLPSIGDIYLKGIVNIVGAHKIYILQNTRLHRVYQMAKVISLAILQATERLNLHTSNPPLQSNMLITGK</sequence>
<accession>A0A364K4E1</accession>
<dbReference type="RefSeq" id="WP_113659209.1">
    <property type="nucleotide sequence ID" value="NZ_KZ845667.1"/>
</dbReference>
<dbReference type="Proteomes" id="UP000251213">
    <property type="component" value="Unassembled WGS sequence"/>
</dbReference>
<dbReference type="InterPro" id="IPR023430">
    <property type="entry name" value="Pept_HybD-like_dom_sf"/>
</dbReference>
<keyword evidence="1" id="KW-0378">Hydrolase</keyword>